<proteinExistence type="predicted"/>
<dbReference type="OrthoDB" id="3694691at2759"/>
<evidence type="ECO:0000256" key="1">
    <source>
        <dbReference type="SAM" id="MobiDB-lite"/>
    </source>
</evidence>
<protein>
    <submittedName>
        <fullName evidence="2">Uncharacterized protein</fullName>
    </submittedName>
</protein>
<accession>A0A6A5S677</accession>
<organism evidence="2 3">
    <name type="scientific">Clathrospora elynae</name>
    <dbReference type="NCBI Taxonomy" id="706981"/>
    <lineage>
        <taxon>Eukaryota</taxon>
        <taxon>Fungi</taxon>
        <taxon>Dikarya</taxon>
        <taxon>Ascomycota</taxon>
        <taxon>Pezizomycotina</taxon>
        <taxon>Dothideomycetes</taxon>
        <taxon>Pleosporomycetidae</taxon>
        <taxon>Pleosporales</taxon>
        <taxon>Diademaceae</taxon>
        <taxon>Clathrospora</taxon>
    </lineage>
</organism>
<feature type="compositionally biased region" description="Polar residues" evidence="1">
    <location>
        <begin position="25"/>
        <end position="50"/>
    </location>
</feature>
<feature type="region of interest" description="Disordered" evidence="1">
    <location>
        <begin position="23"/>
        <end position="81"/>
    </location>
</feature>
<keyword evidence="3" id="KW-1185">Reference proteome</keyword>
<name>A0A6A5S677_9PLEO</name>
<dbReference type="EMBL" id="ML976330">
    <property type="protein sequence ID" value="KAF1934994.1"/>
    <property type="molecule type" value="Genomic_DNA"/>
</dbReference>
<reference evidence="2" key="1">
    <citation type="journal article" date="2020" name="Stud. Mycol.">
        <title>101 Dothideomycetes genomes: a test case for predicting lifestyles and emergence of pathogens.</title>
        <authorList>
            <person name="Haridas S."/>
            <person name="Albert R."/>
            <person name="Binder M."/>
            <person name="Bloem J."/>
            <person name="Labutti K."/>
            <person name="Salamov A."/>
            <person name="Andreopoulos B."/>
            <person name="Baker S."/>
            <person name="Barry K."/>
            <person name="Bills G."/>
            <person name="Bluhm B."/>
            <person name="Cannon C."/>
            <person name="Castanera R."/>
            <person name="Culley D."/>
            <person name="Daum C."/>
            <person name="Ezra D."/>
            <person name="Gonzalez J."/>
            <person name="Henrissat B."/>
            <person name="Kuo A."/>
            <person name="Liang C."/>
            <person name="Lipzen A."/>
            <person name="Lutzoni F."/>
            <person name="Magnuson J."/>
            <person name="Mondo S."/>
            <person name="Nolan M."/>
            <person name="Ohm R."/>
            <person name="Pangilinan J."/>
            <person name="Park H.-J."/>
            <person name="Ramirez L."/>
            <person name="Alfaro M."/>
            <person name="Sun H."/>
            <person name="Tritt A."/>
            <person name="Yoshinaga Y."/>
            <person name="Zwiers L.-H."/>
            <person name="Turgeon B."/>
            <person name="Goodwin S."/>
            <person name="Spatafora J."/>
            <person name="Crous P."/>
            <person name="Grigoriev I."/>
        </authorList>
    </citation>
    <scope>NUCLEOTIDE SEQUENCE</scope>
    <source>
        <strain evidence="2">CBS 161.51</strain>
    </source>
</reference>
<dbReference type="Proteomes" id="UP000800038">
    <property type="component" value="Unassembled WGS sequence"/>
</dbReference>
<evidence type="ECO:0000313" key="3">
    <source>
        <dbReference type="Proteomes" id="UP000800038"/>
    </source>
</evidence>
<evidence type="ECO:0000313" key="2">
    <source>
        <dbReference type="EMBL" id="KAF1934994.1"/>
    </source>
</evidence>
<sequence length="121" mass="13478">MRALATSTATKNVAPTRKLYPLRRSNLSSATDSDSCWEGNSNTKSLSNTYIDPDTEAHKDIEPGTSEDAGLAGKDSAPHLDSEAEEILKDIAQLRAEGPARPNHTKHTTKLWKRERDFWER</sequence>
<gene>
    <name evidence="2" type="ORF">EJ02DRAFT_471502</name>
</gene>
<dbReference type="AlphaFoldDB" id="A0A6A5S677"/>